<feature type="domain" description="CRIB" evidence="11">
    <location>
        <begin position="35"/>
        <end position="48"/>
    </location>
</feature>
<evidence type="ECO:0000256" key="5">
    <source>
        <dbReference type="ARBA" id="ARBA00022490"/>
    </source>
</evidence>
<keyword evidence="10" id="KW-0449">Lipoprotein</keyword>
<dbReference type="Proteomes" id="UP000050741">
    <property type="component" value="Unassembled WGS sequence"/>
</dbReference>
<evidence type="ECO:0000256" key="1">
    <source>
        <dbReference type="ARBA" id="ARBA00004193"/>
    </source>
</evidence>
<evidence type="ECO:0000256" key="3">
    <source>
        <dbReference type="ARBA" id="ARBA00005720"/>
    </source>
</evidence>
<evidence type="ECO:0000256" key="4">
    <source>
        <dbReference type="ARBA" id="ARBA00022475"/>
    </source>
</evidence>
<dbReference type="InterPro" id="IPR039056">
    <property type="entry name" value="SPEC"/>
</dbReference>
<keyword evidence="7" id="KW-0472">Membrane</keyword>
<dbReference type="PROSITE" id="PS50108">
    <property type="entry name" value="CRIB"/>
    <property type="match status" value="1"/>
</dbReference>
<dbReference type="GO" id="GO:0005856">
    <property type="term" value="C:cytoskeleton"/>
    <property type="evidence" value="ECO:0007669"/>
    <property type="project" value="UniProtKB-SubCell"/>
</dbReference>
<reference evidence="12" key="1">
    <citation type="submission" date="2013-12" db="EMBL/GenBank/DDBJ databases">
        <authorList>
            <person name="Aslett M."/>
        </authorList>
    </citation>
    <scope>NUCLEOTIDE SEQUENCE [LARGE SCALE GENOMIC DNA]</scope>
    <source>
        <strain evidence="12">Lindley</strain>
    </source>
</reference>
<evidence type="ECO:0000259" key="11">
    <source>
        <dbReference type="PROSITE" id="PS50108"/>
    </source>
</evidence>
<dbReference type="Gene3D" id="3.90.810.10">
    <property type="entry name" value="CRIB domain"/>
    <property type="match status" value="1"/>
</dbReference>
<evidence type="ECO:0000256" key="8">
    <source>
        <dbReference type="ARBA" id="ARBA00023139"/>
    </source>
</evidence>
<evidence type="ECO:0000256" key="6">
    <source>
        <dbReference type="ARBA" id="ARBA00022960"/>
    </source>
</evidence>
<proteinExistence type="inferred from homology"/>
<keyword evidence="12" id="KW-1185">Reference proteome</keyword>
<dbReference type="GO" id="GO:0008360">
    <property type="term" value="P:regulation of cell shape"/>
    <property type="evidence" value="ECO:0007669"/>
    <property type="project" value="UniProtKB-KW"/>
</dbReference>
<comment type="similarity">
    <text evidence="3">Belongs to the CDC42SE/SPEC family.</text>
</comment>
<evidence type="ECO:0000256" key="7">
    <source>
        <dbReference type="ARBA" id="ARBA00023136"/>
    </source>
</evidence>
<keyword evidence="5" id="KW-0963">Cytoplasm</keyword>
<evidence type="ECO:0000256" key="2">
    <source>
        <dbReference type="ARBA" id="ARBA00004245"/>
    </source>
</evidence>
<dbReference type="InterPro" id="IPR036936">
    <property type="entry name" value="CRIB_dom_sf"/>
</dbReference>
<evidence type="ECO:0000313" key="12">
    <source>
        <dbReference type="Proteomes" id="UP000050741"/>
    </source>
</evidence>
<evidence type="ECO:0000313" key="13">
    <source>
        <dbReference type="WBParaSite" id="GPLIN_000457900"/>
    </source>
</evidence>
<dbReference type="CDD" id="cd00132">
    <property type="entry name" value="CRIB"/>
    <property type="match status" value="1"/>
</dbReference>
<dbReference type="AlphaFoldDB" id="A0A183BVE1"/>
<dbReference type="PANTHER" id="PTHR13502">
    <property type="entry name" value="CDC42 SMALL EFFECTOR PROTEIN HOMOLOG"/>
    <property type="match status" value="1"/>
</dbReference>
<keyword evidence="8" id="KW-0564">Palmitate</keyword>
<keyword evidence="9" id="KW-0206">Cytoskeleton</keyword>
<evidence type="ECO:0000256" key="10">
    <source>
        <dbReference type="ARBA" id="ARBA00023288"/>
    </source>
</evidence>
<keyword evidence="6" id="KW-0133">Cell shape</keyword>
<comment type="subcellular location">
    <subcellularLocation>
        <location evidence="1">Cell membrane</location>
        <topology evidence="1">Lipid-anchor</topology>
    </subcellularLocation>
    <subcellularLocation>
        <location evidence="2">Cytoplasm</location>
        <location evidence="2">Cytoskeleton</location>
    </subcellularLocation>
</comment>
<accession>A0A183BVE1</accession>
<name>A0A183BVE1_GLOPA</name>
<sequence length="95" mass="10164">MLGLRISRNPPWLFNCCVSPPQSEFGRLRVDRSLISAPSDFRHIGHVGAGDNISTADEGNAMGALLRSKGGPEFGMDVSVGLRSADVPIENRNDG</sequence>
<reference evidence="13" key="3">
    <citation type="submission" date="2016-06" db="UniProtKB">
        <authorList>
            <consortium name="WormBaseParasite"/>
        </authorList>
    </citation>
    <scope>IDENTIFICATION</scope>
</reference>
<dbReference type="InterPro" id="IPR000095">
    <property type="entry name" value="CRIB_dom"/>
</dbReference>
<dbReference type="GO" id="GO:0031267">
    <property type="term" value="F:small GTPase binding"/>
    <property type="evidence" value="ECO:0007669"/>
    <property type="project" value="InterPro"/>
</dbReference>
<dbReference type="WBParaSite" id="GPLIN_000457900">
    <property type="protein sequence ID" value="GPLIN_000457900"/>
    <property type="gene ID" value="GPLIN_000457900"/>
</dbReference>
<dbReference type="GO" id="GO:0005886">
    <property type="term" value="C:plasma membrane"/>
    <property type="evidence" value="ECO:0007669"/>
    <property type="project" value="UniProtKB-SubCell"/>
</dbReference>
<protein>
    <submittedName>
        <fullName evidence="13">CRIB domain-containing protein</fullName>
    </submittedName>
</protein>
<dbReference type="GO" id="GO:0035023">
    <property type="term" value="P:regulation of Rho protein signal transduction"/>
    <property type="evidence" value="ECO:0007669"/>
    <property type="project" value="InterPro"/>
</dbReference>
<dbReference type="PANTHER" id="PTHR13502:SF6">
    <property type="entry name" value="CDC42 SMALL EFFECTOR PROTEIN HOMOLOG"/>
    <property type="match status" value="1"/>
</dbReference>
<organism evidence="12 13">
    <name type="scientific">Globodera pallida</name>
    <name type="common">Potato cyst nematode worm</name>
    <name type="synonym">Heterodera pallida</name>
    <dbReference type="NCBI Taxonomy" id="36090"/>
    <lineage>
        <taxon>Eukaryota</taxon>
        <taxon>Metazoa</taxon>
        <taxon>Ecdysozoa</taxon>
        <taxon>Nematoda</taxon>
        <taxon>Chromadorea</taxon>
        <taxon>Rhabditida</taxon>
        <taxon>Tylenchina</taxon>
        <taxon>Tylenchomorpha</taxon>
        <taxon>Tylenchoidea</taxon>
        <taxon>Heteroderidae</taxon>
        <taxon>Heteroderinae</taxon>
        <taxon>Globodera</taxon>
    </lineage>
</organism>
<keyword evidence="4" id="KW-1003">Cell membrane</keyword>
<evidence type="ECO:0000256" key="9">
    <source>
        <dbReference type="ARBA" id="ARBA00023212"/>
    </source>
</evidence>
<reference evidence="12" key="2">
    <citation type="submission" date="2014-05" db="EMBL/GenBank/DDBJ databases">
        <title>The genome and life-stage specific transcriptomes of Globodera pallida elucidate key aspects of plant parasitism by a cyst nematode.</title>
        <authorList>
            <person name="Cotton J.A."/>
            <person name="Lilley C.J."/>
            <person name="Jones L.M."/>
            <person name="Kikuchi T."/>
            <person name="Reid A.J."/>
            <person name="Thorpe P."/>
            <person name="Tsai I.J."/>
            <person name="Beasley H."/>
            <person name="Blok V."/>
            <person name="Cock P.J.A."/>
            <person name="Van den Akker S.E."/>
            <person name="Holroyd N."/>
            <person name="Hunt M."/>
            <person name="Mantelin S."/>
            <person name="Naghra H."/>
            <person name="Pain A."/>
            <person name="Palomares-Rius J.E."/>
            <person name="Zarowiecki M."/>
            <person name="Berriman M."/>
            <person name="Jones J.T."/>
            <person name="Urwin P.E."/>
        </authorList>
    </citation>
    <scope>NUCLEOTIDE SEQUENCE [LARGE SCALE GENOMIC DNA]</scope>
    <source>
        <strain evidence="12">Lindley</strain>
    </source>
</reference>